<evidence type="ECO:0000256" key="5">
    <source>
        <dbReference type="ARBA" id="ARBA00023014"/>
    </source>
</evidence>
<reference evidence="9" key="1">
    <citation type="submission" date="2015-10" db="EMBL/GenBank/DDBJ databases">
        <authorList>
            <person name="Regsiter A."/>
            <person name="william w."/>
        </authorList>
    </citation>
    <scope>NUCLEOTIDE SEQUENCE</scope>
    <source>
        <strain evidence="9">Montdore</strain>
    </source>
</reference>
<comment type="subcellular location">
    <subcellularLocation>
        <location evidence="1">Mitochondrion</location>
    </subcellularLocation>
</comment>
<dbReference type="EMBL" id="LN890943">
    <property type="protein sequence ID" value="CUS15846.1"/>
    <property type="molecule type" value="Genomic_DNA"/>
</dbReference>
<dbReference type="Pfam" id="PF09243">
    <property type="entry name" value="Rsm22"/>
    <property type="match status" value="1"/>
</dbReference>
<dbReference type="GO" id="GO:0005763">
    <property type="term" value="C:mitochondrial small ribosomal subunit"/>
    <property type="evidence" value="ECO:0007669"/>
    <property type="project" value="TreeGrafter"/>
</dbReference>
<sequence>MPMGFEGFAYARSTILEDCIKDVGEAFQSPPLARMPEPGAVVAPACKNHEQCPMFPSGPTDGTNRKDYCCFSQRYEHPSYLQRLMDESSRKKNSPYEDLEYSYVAFRRGIDHRTDTKNKINPKIDDFGITPFDSEPDAPIQN</sequence>
<keyword evidence="3" id="KW-0809">Transit peptide</keyword>
<dbReference type="PANTHER" id="PTHR13184">
    <property type="entry name" value="37S RIBOSOMAL PROTEIN S22"/>
    <property type="match status" value="1"/>
</dbReference>
<evidence type="ECO:0000313" key="9">
    <source>
        <dbReference type="EMBL" id="CUS15846.1"/>
    </source>
</evidence>
<evidence type="ECO:0000256" key="7">
    <source>
        <dbReference type="ARBA" id="ARBA00045681"/>
    </source>
</evidence>
<feature type="non-terminal residue" evidence="9">
    <location>
        <position position="142"/>
    </location>
</feature>
<keyword evidence="4" id="KW-0408">Iron</keyword>
<name>A0A292Q7S2_9PEZI</name>
<feature type="compositionally biased region" description="Basic and acidic residues" evidence="8">
    <location>
        <begin position="114"/>
        <end position="126"/>
    </location>
</feature>
<dbReference type="GO" id="GO:0051536">
    <property type="term" value="F:iron-sulfur cluster binding"/>
    <property type="evidence" value="ECO:0007669"/>
    <property type="project" value="UniProtKB-KW"/>
</dbReference>
<evidence type="ECO:0000313" key="10">
    <source>
        <dbReference type="Proteomes" id="UP001412239"/>
    </source>
</evidence>
<dbReference type="InterPro" id="IPR015324">
    <property type="entry name" value="Ribosomal_Rsm22-like"/>
</dbReference>
<dbReference type="GO" id="GO:0003735">
    <property type="term" value="F:structural constituent of ribosome"/>
    <property type="evidence" value="ECO:0007669"/>
    <property type="project" value="TreeGrafter"/>
</dbReference>
<dbReference type="GO" id="GO:0006412">
    <property type="term" value="P:translation"/>
    <property type="evidence" value="ECO:0007669"/>
    <property type="project" value="InterPro"/>
</dbReference>
<dbReference type="Proteomes" id="UP001412239">
    <property type="component" value="Unassembled WGS sequence"/>
</dbReference>
<gene>
    <name evidence="9" type="ORF">GSTUAT00000123001</name>
</gene>
<dbReference type="PANTHER" id="PTHR13184:SF5">
    <property type="entry name" value="METHYLTRANSFERASE-LIKE PROTEIN 17, MITOCHONDRIAL"/>
    <property type="match status" value="1"/>
</dbReference>
<feature type="region of interest" description="Disordered" evidence="8">
    <location>
        <begin position="114"/>
        <end position="142"/>
    </location>
</feature>
<dbReference type="GO" id="GO:0008168">
    <property type="term" value="F:methyltransferase activity"/>
    <property type="evidence" value="ECO:0007669"/>
    <property type="project" value="InterPro"/>
</dbReference>
<proteinExistence type="predicted"/>
<evidence type="ECO:0000256" key="3">
    <source>
        <dbReference type="ARBA" id="ARBA00022946"/>
    </source>
</evidence>
<evidence type="ECO:0000256" key="1">
    <source>
        <dbReference type="ARBA" id="ARBA00004173"/>
    </source>
</evidence>
<keyword evidence="5" id="KW-0411">Iron-sulfur</keyword>
<evidence type="ECO:0000256" key="8">
    <source>
        <dbReference type="SAM" id="MobiDB-lite"/>
    </source>
</evidence>
<protein>
    <submittedName>
        <fullName evidence="9">Uncharacterized protein</fullName>
    </submittedName>
</protein>
<dbReference type="AlphaFoldDB" id="A0A292Q7S2"/>
<comment type="function">
    <text evidence="7">Mitochondrial ribosome (mitoribosome) assembly factor. Binds at the interface of the head and body domains of the mitochondrial small ribosomal subunit (mt-SSU), occluding the mRNA channel and preventing compaction of the head domain towards the body. Probable inactive methyltransferase: retains the characteristic folding and ability to bind S-adenosyl-L-methionine, but it probably lost its methyltransferase activity.</text>
</comment>
<dbReference type="GO" id="GO:0046872">
    <property type="term" value="F:metal ion binding"/>
    <property type="evidence" value="ECO:0007669"/>
    <property type="project" value="UniProtKB-KW"/>
</dbReference>
<keyword evidence="2" id="KW-0479">Metal-binding</keyword>
<organism evidence="9 10">
    <name type="scientific">Tuber aestivum</name>
    <name type="common">summer truffle</name>
    <dbReference type="NCBI Taxonomy" id="59557"/>
    <lineage>
        <taxon>Eukaryota</taxon>
        <taxon>Fungi</taxon>
        <taxon>Dikarya</taxon>
        <taxon>Ascomycota</taxon>
        <taxon>Pezizomycotina</taxon>
        <taxon>Pezizomycetes</taxon>
        <taxon>Pezizales</taxon>
        <taxon>Tuberaceae</taxon>
        <taxon>Tuber</taxon>
    </lineage>
</organism>
<dbReference type="InterPro" id="IPR052571">
    <property type="entry name" value="Mt_RNA_Methyltransferase"/>
</dbReference>
<accession>A0A292Q7S2</accession>
<evidence type="ECO:0000256" key="2">
    <source>
        <dbReference type="ARBA" id="ARBA00022723"/>
    </source>
</evidence>
<evidence type="ECO:0000256" key="6">
    <source>
        <dbReference type="ARBA" id="ARBA00023128"/>
    </source>
</evidence>
<keyword evidence="6" id="KW-0496">Mitochondrion</keyword>
<keyword evidence="10" id="KW-1185">Reference proteome</keyword>
<evidence type="ECO:0000256" key="4">
    <source>
        <dbReference type="ARBA" id="ARBA00023004"/>
    </source>
</evidence>